<dbReference type="CDD" id="cd19092">
    <property type="entry name" value="AKR_BsYcsN_EcYdhF-like"/>
    <property type="match status" value="1"/>
</dbReference>
<dbReference type="RefSeq" id="WP_345060734.1">
    <property type="nucleotide sequence ID" value="NZ_BAABEX010000003.1"/>
</dbReference>
<dbReference type="PANTHER" id="PTHR43364">
    <property type="entry name" value="NADH-SPECIFIC METHYLGLYOXAL REDUCTASE-RELATED"/>
    <property type="match status" value="1"/>
</dbReference>
<name>A0ABP8KXN4_9BURK</name>
<dbReference type="Pfam" id="PF00248">
    <property type="entry name" value="Aldo_ket_red"/>
    <property type="match status" value="1"/>
</dbReference>
<accession>A0ABP8KXN4</accession>
<dbReference type="SUPFAM" id="SSF51430">
    <property type="entry name" value="NAD(P)-linked oxidoreductase"/>
    <property type="match status" value="1"/>
</dbReference>
<dbReference type="InterPro" id="IPR050523">
    <property type="entry name" value="AKR_Detox_Biosynth"/>
</dbReference>
<evidence type="ECO:0000313" key="2">
    <source>
        <dbReference type="EMBL" id="GAA4418746.1"/>
    </source>
</evidence>
<evidence type="ECO:0000313" key="3">
    <source>
        <dbReference type="Proteomes" id="UP001501788"/>
    </source>
</evidence>
<dbReference type="PANTHER" id="PTHR43364:SF1">
    <property type="entry name" value="OXIDOREDUCTASE YDHF"/>
    <property type="match status" value="1"/>
</dbReference>
<evidence type="ECO:0000259" key="1">
    <source>
        <dbReference type="Pfam" id="PF00248"/>
    </source>
</evidence>
<organism evidence="2 3">
    <name type="scientific">Acidovorax lacteus</name>
    <dbReference type="NCBI Taxonomy" id="1924988"/>
    <lineage>
        <taxon>Bacteria</taxon>
        <taxon>Pseudomonadati</taxon>
        <taxon>Pseudomonadota</taxon>
        <taxon>Betaproteobacteria</taxon>
        <taxon>Burkholderiales</taxon>
        <taxon>Comamonadaceae</taxon>
        <taxon>Acidovorax</taxon>
    </lineage>
</organism>
<proteinExistence type="predicted"/>
<keyword evidence="3" id="KW-1185">Reference proteome</keyword>
<sequence>MTSDTLAPVALSNHGPRLSPIVAGAWRMGEWGMNVEQRVRWIEQCLDLGITSFDHADIYGGYTVERLFGEALAAQPSLRSRMQLVTKCGIKLVSERRPGHAIKSYDTSRAHVLASVDESLRALHTDHIDLLLIHRPDALMDPDELAHTFEGLRAAGKVLHFGVSNHTPSQLALLNNRIGLATNQIELSPLHLNALTDGTLDQCLDLGIRPMIWSPLAGGRLFKAGDEAAQRVRTVLEALGRQHQVSVATMAYAWILRHPSRPVPITGSQRLEALQEALAALSLPLAAEDWYRVLEASLGRSVA</sequence>
<dbReference type="InterPro" id="IPR023210">
    <property type="entry name" value="NADP_OxRdtase_dom"/>
</dbReference>
<dbReference type="Gene3D" id="3.20.20.100">
    <property type="entry name" value="NADP-dependent oxidoreductase domain"/>
    <property type="match status" value="1"/>
</dbReference>
<feature type="domain" description="NADP-dependent oxidoreductase" evidence="1">
    <location>
        <begin position="20"/>
        <end position="293"/>
    </location>
</feature>
<reference evidence="3" key="1">
    <citation type="journal article" date="2019" name="Int. J. Syst. Evol. Microbiol.">
        <title>The Global Catalogue of Microorganisms (GCM) 10K type strain sequencing project: providing services to taxonomists for standard genome sequencing and annotation.</title>
        <authorList>
            <consortium name="The Broad Institute Genomics Platform"/>
            <consortium name="The Broad Institute Genome Sequencing Center for Infectious Disease"/>
            <person name="Wu L."/>
            <person name="Ma J."/>
        </authorList>
    </citation>
    <scope>NUCLEOTIDE SEQUENCE [LARGE SCALE GENOMIC DNA]</scope>
    <source>
        <strain evidence="3">JCM 31890</strain>
    </source>
</reference>
<dbReference type="EMBL" id="BAABEX010000003">
    <property type="protein sequence ID" value="GAA4418746.1"/>
    <property type="molecule type" value="Genomic_DNA"/>
</dbReference>
<gene>
    <name evidence="2" type="ORF">GCM10023090_04110</name>
</gene>
<comment type="caution">
    <text evidence="2">The sequence shown here is derived from an EMBL/GenBank/DDBJ whole genome shotgun (WGS) entry which is preliminary data.</text>
</comment>
<dbReference type="Proteomes" id="UP001501788">
    <property type="component" value="Unassembled WGS sequence"/>
</dbReference>
<dbReference type="InterPro" id="IPR036812">
    <property type="entry name" value="NAD(P)_OxRdtase_dom_sf"/>
</dbReference>
<protein>
    <submittedName>
        <fullName evidence="2">Aldo/keto reductase family oxidoreductase</fullName>
    </submittedName>
</protein>